<gene>
    <name evidence="3" type="ORF">UFOVP152_8</name>
</gene>
<accession>A0A6J7WC82</accession>
<organism evidence="3">
    <name type="scientific">uncultured Caudovirales phage</name>
    <dbReference type="NCBI Taxonomy" id="2100421"/>
    <lineage>
        <taxon>Viruses</taxon>
        <taxon>Duplodnaviria</taxon>
        <taxon>Heunggongvirae</taxon>
        <taxon>Uroviricota</taxon>
        <taxon>Caudoviricetes</taxon>
        <taxon>Peduoviridae</taxon>
        <taxon>Maltschvirus</taxon>
        <taxon>Maltschvirus maltsch</taxon>
    </lineage>
</organism>
<evidence type="ECO:0000259" key="2">
    <source>
        <dbReference type="Pfam" id="PF18834"/>
    </source>
</evidence>
<proteinExistence type="predicted"/>
<feature type="domain" description="Large polyvalent protein associated" evidence="2">
    <location>
        <begin position="37"/>
        <end position="112"/>
    </location>
</feature>
<feature type="region of interest" description="Disordered" evidence="1">
    <location>
        <begin position="1298"/>
        <end position="1332"/>
    </location>
</feature>
<evidence type="ECO:0000313" key="3">
    <source>
        <dbReference type="EMBL" id="CAB5162158.1"/>
    </source>
</evidence>
<dbReference type="InterPro" id="IPR040738">
    <property type="entry name" value="LPD22"/>
</dbReference>
<reference evidence="3" key="1">
    <citation type="submission" date="2020-05" db="EMBL/GenBank/DDBJ databases">
        <authorList>
            <person name="Chiriac C."/>
            <person name="Salcher M."/>
            <person name="Ghai R."/>
            <person name="Kavagutti S V."/>
        </authorList>
    </citation>
    <scope>NUCLEOTIDE SEQUENCE</scope>
</reference>
<sequence length="2351" mass="256238">MATDYDSIVGGWQKPHQNKYDDIVDGWGQNEAAQIRANSIVAADVNPDQFAQQRNTARRVGLPVAAVAPAPAVPQRQAVAQQVDQHTQGAPVARRAYTDPDFARLGHDDAHTTGLLDRLMQFAVTPSGAQMTTSSPLGTGIALIEAIGHMFGYKPGDLETSVVHGTAAGSSSIVRGAGALGDIKRKLLNTVTGGNPVANMLINGATFMGALPSSGDVRPIVSSLDAKAQELEARVQVHGRLAQGADMIGGLVPYLFGGEGAPILMALSGAGSQADAAERAGKYGTAASDFGIVANAGFQGVLGTFLGGENFARLVPKFGGALADGADSVISKAFNGGDSNLITRALAQTVGEGGEAGARLLARTGGAGLVGATMQGGANLIEKVSVNPDKDIADGVTDSAESMALLDLGLHALRAVGHSAASRYVAASHGKAEGDLLDGLHLIAEASKVRERAPDVWQAYLQQVTDEHGAPDAVYVAPEAFAHTFTSPEGRVALQRMPEAVRDAVKVSAASGGDVRIPVHEFGTYVAGTPLYEQLAEHIKTDPNSYTRAEAADILKTEGPRVLAELDRAVRGKAATDEFHASRDRVEQQITEQLDKAGRYSLDVNRINAKLGAHSIATTAAKVGMTPEDFYREHGFSVGNGDVRTASQALEQSAINKGGRDLPITENADRELQVASIPRVELSQDEAAKRFESDVRSKTSHLATGDAVVFNRARKVIFSKPRGGDDDLRHSVGVALPEVVKAAVPFARNVDGGKEYVHAIARVQIGGQDATVRLVLFRPHGENSPLRQLQVEGFEVARPANNPLPEGSGKMGPGRALNSVAQSHEDFKNDRLFQGEARGQFIPETNTINLLKDANLSTFIHELGHWHLETLAKFADSHPEVAKDFDTLLHWFDPDLTREQWDAMTFDQRRPHHEKLAQGFEQYLFEGRAPTRELRGIFQRMSAWLKNVYRSLTGIGVDLSPEVRQVMDRLVATPGEIRGAERDMGYMPAFDAKPEFMTDDQWSAYQALGMQATIDATEKLGARTIRDLQWFEGAKSRELRRMQGENAALRKAMREEVAQEIMAQPVERARRFLKHGEINGAKVEGGHKLNVDAVMRILGIEKGGKPAPLLAFAKRGPSLIEWISRRGGVWDGDPSGEFKGGDLEATGLGDWHKQAPFRKKAIRDPKLGAGDFGIDNTLRDAISAGYFPELEGASQERYDDLHDQQILINAINDELAGKPRYQGQGQEYAAPDDHASLKSYAAAIDEVAGSFGVNPLELEQEFTDYAARLHRDGMPPREAFAAAVNDYAAAALHDAHEETGDADYATTREGGEGQAVERGRSRTSQEGSGTFGKSELRAELGFGKYGVLGRKGALDPELVADQFGYASAREMLHDLVTSPKARDKIADRTDQYMLERYGDIDSPQAMAEAAIEAVHSDARGRMLATEYSSLSKALGRKSEIAQAARDSAEQLVGQIRIADLKAERFRAEERKAGEKAERAIRDNDLEAAAAMKRAQILNFHLSRAVDKARDETAKVITYFKKLDREAPRRAMGGEAAAQIDAILERFDLRSSTTNKTIEERKSLLEWVTDQQAQGFDPKIDPAVLNEASRKAFRDMTLDEVRALHDTIRSIDHIGRQEQKVADGQRRIALENAVSEVLHNTADMPRVKISDRRNPEIGGKGLDRFSGKFMKASSFVRSADAALLKMEQLFDWLDRKNPGGVFNRLVFRRLAEAQGTENDMLHEVAGKMAALAEALPRSERSQLAELITAPELIDSRTGKPSILAKSQIISIALNSANESNFGKMLKGEGWEADAVKAVLDRHLTSADIAYINGVIRTIEGLWPKIEAMEKRLSGVAPDKVQGRLFELVNGTIEGGYFPVVYDPSRSYGAERYAALDAATRTDQMFDAQYVKATTAKGHTIERTGYSAPILLDLNVIPQRVSQVIHDIAYREAIMDADRFLSHPEVRKAITDVMGKEYYQQIRPWLKAIANDRVIDQAGQAWFDKLFHWGRTTTTMLGLGFRASTMLIHGSSAASNSVAEVGTHWMRKGVSAFIGSPEKMRDAHAFVTDRSAEMRHRMNEVDRDVRESIREMELRSAQGSTAPVMRVLDKGREMAFYGIGALDMASALPTWLGAYMKAMEVPEKGGLGMSENDAIYFADKAVRNAHGGGGIKDLARAQRGSEAEKLFTMFYSFWNHIYNRQRDLFRDARDISSAGDFANVVARSWFYLVIPQLLHAALKPPSQESQDDEGTATAWLHWAGEEIALGFTAGIPVMRDVANSALTGRDYEATPVAKIANDLLTEGKDVSHWIQGEDDKIHNPVKHAATTVGIATGLPLGQAGQTAQFLWDVIDGDQRPEDIGDWWNGIVYGRIQH</sequence>
<dbReference type="Pfam" id="PF18834">
    <property type="entry name" value="LPD22"/>
    <property type="match status" value="1"/>
</dbReference>
<protein>
    <recommendedName>
        <fullName evidence="2">Large polyvalent protein associated domain-containing protein</fullName>
    </recommendedName>
</protein>
<name>A0A6J7WC82_9CAUD</name>
<evidence type="ECO:0000256" key="1">
    <source>
        <dbReference type="SAM" id="MobiDB-lite"/>
    </source>
</evidence>
<feature type="compositionally biased region" description="Basic and acidic residues" evidence="1">
    <location>
        <begin position="1309"/>
        <end position="1320"/>
    </location>
</feature>
<dbReference type="EMBL" id="LR798200">
    <property type="protein sequence ID" value="CAB5162158.1"/>
    <property type="molecule type" value="Genomic_DNA"/>
</dbReference>